<keyword evidence="5" id="KW-1185">Reference proteome</keyword>
<dbReference type="PROSITE" id="PS51682">
    <property type="entry name" value="SAM_OMT_I"/>
    <property type="match status" value="1"/>
</dbReference>
<evidence type="ECO:0000256" key="1">
    <source>
        <dbReference type="ARBA" id="ARBA00022603"/>
    </source>
</evidence>
<dbReference type="Proteomes" id="UP001596002">
    <property type="component" value="Unassembled WGS sequence"/>
</dbReference>
<gene>
    <name evidence="4" type="ORF">ACFO8Q_22260</name>
</gene>
<protein>
    <submittedName>
        <fullName evidence="4">O-methyltransferase</fullName>
        <ecNumber evidence="4">2.1.1.-</ecNumber>
    </submittedName>
</protein>
<reference evidence="5" key="1">
    <citation type="journal article" date="2019" name="Int. J. Syst. Evol. Microbiol.">
        <title>The Global Catalogue of Microorganisms (GCM) 10K type strain sequencing project: providing services to taxonomists for standard genome sequencing and annotation.</title>
        <authorList>
            <consortium name="The Broad Institute Genomics Platform"/>
            <consortium name="The Broad Institute Genome Sequencing Center for Infectious Disease"/>
            <person name="Wu L."/>
            <person name="Ma J."/>
        </authorList>
    </citation>
    <scope>NUCLEOTIDE SEQUENCE [LARGE SCALE GENOMIC DNA]</scope>
    <source>
        <strain evidence="5">WYCCWR 12678</strain>
    </source>
</reference>
<sequence>MYSIVVYSLAKPGAIITADNVLWKDRVLAPENRDADTESIRQFNRKMAEDPRLESLLPSIYDGFAVARVK</sequence>
<comment type="caution">
    <text evidence="4">The sequence shown here is derived from an EMBL/GenBank/DDBJ whole genome shotgun (WGS) entry which is preliminary data.</text>
</comment>
<dbReference type="RefSeq" id="WP_380029454.1">
    <property type="nucleotide sequence ID" value="NZ_JBHSHC010000154.1"/>
</dbReference>
<evidence type="ECO:0000313" key="4">
    <source>
        <dbReference type="EMBL" id="MFC4770008.1"/>
    </source>
</evidence>
<evidence type="ECO:0000313" key="5">
    <source>
        <dbReference type="Proteomes" id="UP001596002"/>
    </source>
</evidence>
<organism evidence="4 5">
    <name type="scientific">Effusibacillus consociatus</name>
    <dbReference type="NCBI Taxonomy" id="1117041"/>
    <lineage>
        <taxon>Bacteria</taxon>
        <taxon>Bacillati</taxon>
        <taxon>Bacillota</taxon>
        <taxon>Bacilli</taxon>
        <taxon>Bacillales</taxon>
        <taxon>Alicyclobacillaceae</taxon>
        <taxon>Effusibacillus</taxon>
    </lineage>
</organism>
<keyword evidence="2 4" id="KW-0808">Transferase</keyword>
<name>A0ABV9Q7X8_9BACL</name>
<dbReference type="InterPro" id="IPR029063">
    <property type="entry name" value="SAM-dependent_MTases_sf"/>
</dbReference>
<dbReference type="GO" id="GO:0008168">
    <property type="term" value="F:methyltransferase activity"/>
    <property type="evidence" value="ECO:0007669"/>
    <property type="project" value="UniProtKB-KW"/>
</dbReference>
<dbReference type="Pfam" id="PF01596">
    <property type="entry name" value="Methyltransf_3"/>
    <property type="match status" value="1"/>
</dbReference>
<evidence type="ECO:0000256" key="2">
    <source>
        <dbReference type="ARBA" id="ARBA00022679"/>
    </source>
</evidence>
<dbReference type="InterPro" id="IPR002935">
    <property type="entry name" value="SAM_O-MeTrfase"/>
</dbReference>
<dbReference type="Gene3D" id="3.40.50.150">
    <property type="entry name" value="Vaccinia Virus protein VP39"/>
    <property type="match status" value="1"/>
</dbReference>
<dbReference type="EC" id="2.1.1.-" evidence="4"/>
<evidence type="ECO:0000256" key="3">
    <source>
        <dbReference type="ARBA" id="ARBA00022691"/>
    </source>
</evidence>
<keyword evidence="1 4" id="KW-0489">Methyltransferase</keyword>
<dbReference type="SUPFAM" id="SSF53335">
    <property type="entry name" value="S-adenosyl-L-methionine-dependent methyltransferases"/>
    <property type="match status" value="1"/>
</dbReference>
<proteinExistence type="predicted"/>
<accession>A0ABV9Q7X8</accession>
<dbReference type="GO" id="GO:0032259">
    <property type="term" value="P:methylation"/>
    <property type="evidence" value="ECO:0007669"/>
    <property type="project" value="UniProtKB-KW"/>
</dbReference>
<keyword evidence="3" id="KW-0949">S-adenosyl-L-methionine</keyword>
<dbReference type="EMBL" id="JBHSHC010000154">
    <property type="protein sequence ID" value="MFC4770008.1"/>
    <property type="molecule type" value="Genomic_DNA"/>
</dbReference>